<dbReference type="GO" id="GO:0000166">
    <property type="term" value="F:nucleotide binding"/>
    <property type="evidence" value="ECO:0007669"/>
    <property type="project" value="InterPro"/>
</dbReference>
<gene>
    <name evidence="3" type="ORF">SAMN05421761_102170</name>
</gene>
<dbReference type="SUPFAM" id="SSF55347">
    <property type="entry name" value="Glyceraldehyde-3-phosphate dehydrogenase-like, C-terminal domain"/>
    <property type="match status" value="1"/>
</dbReference>
<evidence type="ECO:0000313" key="4">
    <source>
        <dbReference type="Proteomes" id="UP000186026"/>
    </source>
</evidence>
<dbReference type="EMBL" id="FTOP01000002">
    <property type="protein sequence ID" value="SIS62313.1"/>
    <property type="molecule type" value="Genomic_DNA"/>
</dbReference>
<dbReference type="STRING" id="529505.SAMN05421761_102170"/>
<evidence type="ECO:0000259" key="1">
    <source>
        <dbReference type="Pfam" id="PF01408"/>
    </source>
</evidence>
<protein>
    <submittedName>
        <fullName evidence="3">Predicted dehydrogenase</fullName>
    </submittedName>
</protein>
<name>A0A1N7KL55_9BACT</name>
<dbReference type="Gene3D" id="3.40.50.720">
    <property type="entry name" value="NAD(P)-binding Rossmann-like Domain"/>
    <property type="match status" value="1"/>
</dbReference>
<accession>A0A1N7KL55</accession>
<dbReference type="InterPro" id="IPR000683">
    <property type="entry name" value="Gfo/Idh/MocA-like_OxRdtase_N"/>
</dbReference>
<dbReference type="AlphaFoldDB" id="A0A1N7KL55"/>
<dbReference type="Gene3D" id="3.30.360.10">
    <property type="entry name" value="Dihydrodipicolinate Reductase, domain 2"/>
    <property type="match status" value="1"/>
</dbReference>
<organism evidence="3 4">
    <name type="scientific">Belliella pelovolcani</name>
    <dbReference type="NCBI Taxonomy" id="529505"/>
    <lineage>
        <taxon>Bacteria</taxon>
        <taxon>Pseudomonadati</taxon>
        <taxon>Bacteroidota</taxon>
        <taxon>Cytophagia</taxon>
        <taxon>Cytophagales</taxon>
        <taxon>Cyclobacteriaceae</taxon>
        <taxon>Belliella</taxon>
    </lineage>
</organism>
<proteinExistence type="predicted"/>
<reference evidence="4" key="1">
    <citation type="submission" date="2017-01" db="EMBL/GenBank/DDBJ databases">
        <authorList>
            <person name="Varghese N."/>
            <person name="Submissions S."/>
        </authorList>
    </citation>
    <scope>NUCLEOTIDE SEQUENCE [LARGE SCALE GENOMIC DNA]</scope>
    <source>
        <strain evidence="4">DSM 46698</strain>
    </source>
</reference>
<dbReference type="PANTHER" id="PTHR43818:SF12">
    <property type="entry name" value="NADH-DEPENDENT DEHYDROGENASE-RELATED"/>
    <property type="match status" value="1"/>
</dbReference>
<dbReference type="InterPro" id="IPR055170">
    <property type="entry name" value="GFO_IDH_MocA-like_dom"/>
</dbReference>
<evidence type="ECO:0000313" key="3">
    <source>
        <dbReference type="EMBL" id="SIS62313.1"/>
    </source>
</evidence>
<dbReference type="RefSeq" id="WP_245802629.1">
    <property type="nucleotide sequence ID" value="NZ_FTOP01000002.1"/>
</dbReference>
<dbReference type="Pfam" id="PF22725">
    <property type="entry name" value="GFO_IDH_MocA_C3"/>
    <property type="match status" value="1"/>
</dbReference>
<evidence type="ECO:0000259" key="2">
    <source>
        <dbReference type="Pfam" id="PF22725"/>
    </source>
</evidence>
<feature type="domain" description="GFO/IDH/MocA-like oxidoreductase" evidence="2">
    <location>
        <begin position="154"/>
        <end position="284"/>
    </location>
</feature>
<keyword evidence="4" id="KW-1185">Reference proteome</keyword>
<dbReference type="Proteomes" id="UP000186026">
    <property type="component" value="Unassembled WGS sequence"/>
</dbReference>
<feature type="domain" description="Gfo/Idh/MocA-like oxidoreductase N-terminal" evidence="1">
    <location>
        <begin position="22"/>
        <end position="142"/>
    </location>
</feature>
<dbReference type="InterPro" id="IPR036291">
    <property type="entry name" value="NAD(P)-bd_dom_sf"/>
</dbReference>
<dbReference type="SUPFAM" id="SSF51735">
    <property type="entry name" value="NAD(P)-binding Rossmann-fold domains"/>
    <property type="match status" value="1"/>
</dbReference>
<dbReference type="Pfam" id="PF01408">
    <property type="entry name" value="GFO_IDH_MocA"/>
    <property type="match status" value="1"/>
</dbReference>
<dbReference type="InterPro" id="IPR050463">
    <property type="entry name" value="Gfo/Idh/MocA_oxidrdct_glycsds"/>
</dbReference>
<sequence>MVSLASTIPAFAIHQAIKKTYKVGILGYGSRGTGLHDVINNLPEYFEVNAVCDTLDFRLAALKNHGDTSKIKQYKEHRQMAEDKNLDIIFICTPLSMHFEHAKTAIENGKHIYLEKAMTHTAQESIALQKIASNHPKQTIQIGHQYRYSPLYFKVKDYIQAGYLGKVTQVEVRWDRNNNWRRHVPSPELERMINWRMYHEYSGGLAAELLSHQVDFINWAFETQPNSLFATGGIDYFKDGRETHDNVQILARYEDAGMIGNFGATCSNAHEGYVFKIRGNKGTISLFFNDGYFYPEENHIEELQQVDGVSGATKLNWMEDKKAIRLIDEPLKDGSYYALIDFYRCIEEQALPYSNIINGGQTAIAIAMANESLRDGQLKQWG</sequence>
<dbReference type="PANTHER" id="PTHR43818">
    <property type="entry name" value="BCDNA.GH03377"/>
    <property type="match status" value="1"/>
</dbReference>